<dbReference type="AlphaFoldDB" id="A0A919RAZ9"/>
<dbReference type="PANTHER" id="PTHR46553">
    <property type="entry name" value="ADENINE NUCLEOTIDE ALPHA HYDROLASES-LIKE SUPERFAMILY PROTEIN"/>
    <property type="match status" value="1"/>
</dbReference>
<dbReference type="InterPro" id="IPR006016">
    <property type="entry name" value="UspA"/>
</dbReference>
<sequence>MIVAGVDGSAAGLAAARWAAAEAELRGTPLLLAHAMPAWACEDAGGPYQEVARWMRDGADQVLAGALEQTRAAAPAAEVTTARLPGDPRTALVEAAAPAELLAVGNHGLGGFRGLLLGSVALGVAGRAGCPVAVVRTPPAPPRPEIVLAVDGAPGTGPAIAFAFEEAARRRVALLAVHAADARPGPGRTGDLPAAALAGARERHPDVKVTERAIAGHPVEVLLGASGGAELLVAGSRGRGAGTGLLLGSVSHALLHHATCPVVIVPTGRD</sequence>
<dbReference type="PANTHER" id="PTHR46553:SF3">
    <property type="entry name" value="ADENINE NUCLEOTIDE ALPHA HYDROLASES-LIKE SUPERFAMILY PROTEIN"/>
    <property type="match status" value="1"/>
</dbReference>
<protein>
    <submittedName>
        <fullName evidence="3">Universal stress protein</fullName>
    </submittedName>
</protein>
<evidence type="ECO:0000313" key="3">
    <source>
        <dbReference type="EMBL" id="GII81676.1"/>
    </source>
</evidence>
<dbReference type="EMBL" id="BOOU01000106">
    <property type="protein sequence ID" value="GII81676.1"/>
    <property type="molecule type" value="Genomic_DNA"/>
</dbReference>
<keyword evidence="4" id="KW-1185">Reference proteome</keyword>
<feature type="domain" description="UspA" evidence="2">
    <location>
        <begin position="146"/>
        <end position="266"/>
    </location>
</feature>
<dbReference type="RefSeq" id="WP_203994274.1">
    <property type="nucleotide sequence ID" value="NZ_BOOU01000106.1"/>
</dbReference>
<dbReference type="Pfam" id="PF00582">
    <property type="entry name" value="Usp"/>
    <property type="match status" value="2"/>
</dbReference>
<comment type="caution">
    <text evidence="3">The sequence shown here is derived from an EMBL/GenBank/DDBJ whole genome shotgun (WGS) entry which is preliminary data.</text>
</comment>
<evidence type="ECO:0000256" key="1">
    <source>
        <dbReference type="ARBA" id="ARBA00008791"/>
    </source>
</evidence>
<dbReference type="InterPro" id="IPR014729">
    <property type="entry name" value="Rossmann-like_a/b/a_fold"/>
</dbReference>
<reference evidence="3" key="1">
    <citation type="submission" date="2021-01" db="EMBL/GenBank/DDBJ databases">
        <title>Whole genome shotgun sequence of Sphaerisporangium rufum NBRC 109079.</title>
        <authorList>
            <person name="Komaki H."/>
            <person name="Tamura T."/>
        </authorList>
    </citation>
    <scope>NUCLEOTIDE SEQUENCE</scope>
    <source>
        <strain evidence="3">NBRC 109079</strain>
    </source>
</reference>
<gene>
    <name evidence="3" type="ORF">Sru01_66580</name>
</gene>
<accession>A0A919RAZ9</accession>
<dbReference type="Gene3D" id="3.40.50.620">
    <property type="entry name" value="HUPs"/>
    <property type="match status" value="2"/>
</dbReference>
<comment type="similarity">
    <text evidence="1">Belongs to the universal stress protein A family.</text>
</comment>
<feature type="domain" description="UspA" evidence="2">
    <location>
        <begin position="2"/>
        <end position="136"/>
    </location>
</feature>
<dbReference type="SUPFAM" id="SSF52402">
    <property type="entry name" value="Adenine nucleotide alpha hydrolases-like"/>
    <property type="match status" value="2"/>
</dbReference>
<evidence type="ECO:0000313" key="4">
    <source>
        <dbReference type="Proteomes" id="UP000655287"/>
    </source>
</evidence>
<proteinExistence type="inferred from homology"/>
<dbReference type="InterPro" id="IPR006015">
    <property type="entry name" value="Universal_stress_UspA"/>
</dbReference>
<dbReference type="PRINTS" id="PR01438">
    <property type="entry name" value="UNVRSLSTRESS"/>
</dbReference>
<evidence type="ECO:0000259" key="2">
    <source>
        <dbReference type="Pfam" id="PF00582"/>
    </source>
</evidence>
<dbReference type="Proteomes" id="UP000655287">
    <property type="component" value="Unassembled WGS sequence"/>
</dbReference>
<organism evidence="3 4">
    <name type="scientific">Sphaerisporangium rufum</name>
    <dbReference type="NCBI Taxonomy" id="1381558"/>
    <lineage>
        <taxon>Bacteria</taxon>
        <taxon>Bacillati</taxon>
        <taxon>Actinomycetota</taxon>
        <taxon>Actinomycetes</taxon>
        <taxon>Streptosporangiales</taxon>
        <taxon>Streptosporangiaceae</taxon>
        <taxon>Sphaerisporangium</taxon>
    </lineage>
</organism>
<name>A0A919RAZ9_9ACTN</name>